<dbReference type="AlphaFoldDB" id="A0AAV2LXY7"/>
<evidence type="ECO:0000256" key="5">
    <source>
        <dbReference type="ARBA" id="ARBA00022737"/>
    </source>
</evidence>
<dbReference type="GO" id="GO:0030488">
    <property type="term" value="P:tRNA methylation"/>
    <property type="evidence" value="ECO:0007669"/>
    <property type="project" value="TreeGrafter"/>
</dbReference>
<evidence type="ECO:0000256" key="2">
    <source>
        <dbReference type="ARBA" id="ARBA00022490"/>
    </source>
</evidence>
<name>A0AAV2LXY7_KNICA</name>
<sequence length="158" mass="17559">METAALVAPVTALEFIQDELLLSGDGPVLTVYSLPTCPKRTSALIVLQHQRIHGIRPRELQQGGNAQCGQTNTVYNLAVFGGKAFVKKDYCLFFAEVGTDLGVFGQMKKATGPEMARWFLSSKAQFWHQKKRYRKQMAKLVGLFERGCTEEELGVFTG</sequence>
<dbReference type="GO" id="GO:0005737">
    <property type="term" value="C:cytoplasm"/>
    <property type="evidence" value="ECO:0007669"/>
    <property type="project" value="UniProtKB-SubCell"/>
</dbReference>
<accession>A0AAV2LXY7</accession>
<protein>
    <submittedName>
        <fullName evidence="6">Uncharacterized protein</fullName>
    </submittedName>
</protein>
<keyword evidence="2" id="KW-0963">Cytoplasm</keyword>
<gene>
    <name evidence="6" type="ORF">KC01_LOCUS33198</name>
</gene>
<comment type="subcellular location">
    <subcellularLocation>
        <location evidence="1">Cytoplasm</location>
    </subcellularLocation>
</comment>
<dbReference type="PANTHER" id="PTHR14344:SF3">
    <property type="entry name" value="WD REPEAT-CONTAINING PROTEIN 6"/>
    <property type="match status" value="1"/>
</dbReference>
<keyword evidence="5" id="KW-0677">Repeat</keyword>
<proteinExistence type="predicted"/>
<evidence type="ECO:0000256" key="1">
    <source>
        <dbReference type="ARBA" id="ARBA00004496"/>
    </source>
</evidence>
<keyword evidence="7" id="KW-1185">Reference proteome</keyword>
<reference evidence="6 7" key="1">
    <citation type="submission" date="2024-04" db="EMBL/GenBank/DDBJ databases">
        <authorList>
            <person name="Waldvogel A.-M."/>
            <person name="Schoenle A."/>
        </authorList>
    </citation>
    <scope>NUCLEOTIDE SEQUENCE [LARGE SCALE GENOMIC DNA]</scope>
</reference>
<keyword evidence="3" id="KW-0853">WD repeat</keyword>
<evidence type="ECO:0000256" key="3">
    <source>
        <dbReference type="ARBA" id="ARBA00022574"/>
    </source>
</evidence>
<keyword evidence="4" id="KW-0819">tRNA processing</keyword>
<organism evidence="6 7">
    <name type="scientific">Knipowitschia caucasica</name>
    <name type="common">Caucasian dwarf goby</name>
    <name type="synonym">Pomatoschistus caucasicus</name>
    <dbReference type="NCBI Taxonomy" id="637954"/>
    <lineage>
        <taxon>Eukaryota</taxon>
        <taxon>Metazoa</taxon>
        <taxon>Chordata</taxon>
        <taxon>Craniata</taxon>
        <taxon>Vertebrata</taxon>
        <taxon>Euteleostomi</taxon>
        <taxon>Actinopterygii</taxon>
        <taxon>Neopterygii</taxon>
        <taxon>Teleostei</taxon>
        <taxon>Neoteleostei</taxon>
        <taxon>Acanthomorphata</taxon>
        <taxon>Gobiaria</taxon>
        <taxon>Gobiiformes</taxon>
        <taxon>Gobioidei</taxon>
        <taxon>Gobiidae</taxon>
        <taxon>Gobiinae</taxon>
        <taxon>Knipowitschia</taxon>
    </lineage>
</organism>
<dbReference type="Proteomes" id="UP001497482">
    <property type="component" value="Chromosome 5"/>
</dbReference>
<dbReference type="PANTHER" id="PTHR14344">
    <property type="entry name" value="WD REPEAT PROTEIN"/>
    <property type="match status" value="1"/>
</dbReference>
<evidence type="ECO:0000256" key="4">
    <source>
        <dbReference type="ARBA" id="ARBA00022694"/>
    </source>
</evidence>
<dbReference type="EMBL" id="OZ035827">
    <property type="protein sequence ID" value="CAL1605900.1"/>
    <property type="molecule type" value="Genomic_DNA"/>
</dbReference>
<dbReference type="InterPro" id="IPR051973">
    <property type="entry name" value="tRNA_Anticodon_Mtase-Reg"/>
</dbReference>
<evidence type="ECO:0000313" key="7">
    <source>
        <dbReference type="Proteomes" id="UP001497482"/>
    </source>
</evidence>
<evidence type="ECO:0000313" key="6">
    <source>
        <dbReference type="EMBL" id="CAL1605900.1"/>
    </source>
</evidence>